<keyword evidence="2" id="KW-1185">Reference proteome</keyword>
<evidence type="ECO:0000256" key="1">
    <source>
        <dbReference type="SAM" id="MobiDB-lite"/>
    </source>
</evidence>
<protein>
    <submittedName>
        <fullName evidence="3">Uncharacterized protein</fullName>
    </submittedName>
</protein>
<feature type="region of interest" description="Disordered" evidence="1">
    <location>
        <begin position="210"/>
        <end position="242"/>
    </location>
</feature>
<name>A0ABM4VTJ5_COFAR</name>
<dbReference type="Proteomes" id="UP001652660">
    <property type="component" value="Chromosome 10e"/>
</dbReference>
<evidence type="ECO:0000313" key="2">
    <source>
        <dbReference type="Proteomes" id="UP001652660"/>
    </source>
</evidence>
<feature type="compositionally biased region" description="Low complexity" evidence="1">
    <location>
        <begin position="150"/>
        <end position="162"/>
    </location>
</feature>
<evidence type="ECO:0000313" key="3">
    <source>
        <dbReference type="RefSeq" id="XP_071922848.1"/>
    </source>
</evidence>
<organism evidence="2 3">
    <name type="scientific">Coffea arabica</name>
    <name type="common">Arabian coffee</name>
    <dbReference type="NCBI Taxonomy" id="13443"/>
    <lineage>
        <taxon>Eukaryota</taxon>
        <taxon>Viridiplantae</taxon>
        <taxon>Streptophyta</taxon>
        <taxon>Embryophyta</taxon>
        <taxon>Tracheophyta</taxon>
        <taxon>Spermatophyta</taxon>
        <taxon>Magnoliopsida</taxon>
        <taxon>eudicotyledons</taxon>
        <taxon>Gunneridae</taxon>
        <taxon>Pentapetalae</taxon>
        <taxon>asterids</taxon>
        <taxon>lamiids</taxon>
        <taxon>Gentianales</taxon>
        <taxon>Rubiaceae</taxon>
        <taxon>Ixoroideae</taxon>
        <taxon>Gardenieae complex</taxon>
        <taxon>Bertiereae - Coffeeae clade</taxon>
        <taxon>Coffeeae</taxon>
        <taxon>Coffea</taxon>
    </lineage>
</organism>
<accession>A0ABM4VTJ5</accession>
<feature type="region of interest" description="Disordered" evidence="1">
    <location>
        <begin position="134"/>
        <end position="181"/>
    </location>
</feature>
<feature type="compositionally biased region" description="Acidic residues" evidence="1">
    <location>
        <begin position="163"/>
        <end position="178"/>
    </location>
</feature>
<dbReference type="GeneID" id="140014991"/>
<reference evidence="3" key="1">
    <citation type="submission" date="2025-08" db="UniProtKB">
        <authorList>
            <consortium name="RefSeq"/>
        </authorList>
    </citation>
    <scope>IDENTIFICATION</scope>
    <source>
        <tissue evidence="3">Leaves</tissue>
    </source>
</reference>
<gene>
    <name evidence="3" type="primary">LOC140014991</name>
</gene>
<feature type="compositionally biased region" description="Low complexity" evidence="1">
    <location>
        <begin position="225"/>
        <end position="242"/>
    </location>
</feature>
<sequence length="269" mass="29922">MGRKTRISNVDPQRYSYMQPLNDILEQALSDMPENVNLLLHMRHGIPKAIGSMDIIDDQSVKEMFKVHKSELVINLFVLDMDIIPNEVGNNLNGQSFQENLGINNNAGRQIQYFQNSGDDDEYYHSCSDESWKHHLGSDKEDGSDDDRVSLASSDSSDLNFSDFEENEGDDIVADSDSESEKIPDPIKEVMKFLHISFFCVFQRERTSQMVGPSTGKSSKIGKGNASANAQSASAANTNQNSQTQASVSIEAIANMDSQSLTNSFSMRF</sequence>
<proteinExistence type="predicted"/>
<dbReference type="RefSeq" id="XP_071922848.1">
    <property type="nucleotide sequence ID" value="XM_072066747.1"/>
</dbReference>
<feature type="compositionally biased region" description="Basic and acidic residues" evidence="1">
    <location>
        <begin position="134"/>
        <end position="149"/>
    </location>
</feature>